<evidence type="ECO:0000313" key="8">
    <source>
        <dbReference type="EMBL" id="KAF0287372.1"/>
    </source>
</evidence>
<evidence type="ECO:0000259" key="7">
    <source>
        <dbReference type="Pfam" id="PF05826"/>
    </source>
</evidence>
<feature type="chain" id="PRO_5025375594" evidence="6">
    <location>
        <begin position="26"/>
        <end position="281"/>
    </location>
</feature>
<proteinExistence type="predicted"/>
<protein>
    <submittedName>
        <fullName evidence="8">Phospholipase A(2)</fullName>
    </submittedName>
</protein>
<keyword evidence="9" id="KW-1185">Reference proteome</keyword>
<feature type="domain" description="Phospholipase A2-like central" evidence="7">
    <location>
        <begin position="137"/>
        <end position="230"/>
    </location>
</feature>
<keyword evidence="4" id="KW-0442">Lipid degradation</keyword>
<evidence type="ECO:0000256" key="5">
    <source>
        <dbReference type="ARBA" id="ARBA00023098"/>
    </source>
</evidence>
<reference evidence="8 9" key="1">
    <citation type="submission" date="2019-07" db="EMBL/GenBank/DDBJ databases">
        <title>Draft genome assembly of a fouling barnacle, Amphibalanus amphitrite (Darwin, 1854): The first reference genome for Thecostraca.</title>
        <authorList>
            <person name="Kim W."/>
        </authorList>
    </citation>
    <scope>NUCLEOTIDE SEQUENCE [LARGE SCALE GENOMIC DNA]</scope>
    <source>
        <strain evidence="8">SNU_AA5</strain>
        <tissue evidence="8">Soma without cirri and trophi</tissue>
    </source>
</reference>
<evidence type="ECO:0000256" key="3">
    <source>
        <dbReference type="ARBA" id="ARBA00022525"/>
    </source>
</evidence>
<comment type="cofactor">
    <cofactor evidence="1">
        <name>Ca(2+)</name>
        <dbReference type="ChEBI" id="CHEBI:29108"/>
    </cofactor>
</comment>
<keyword evidence="3" id="KW-0964">Secreted</keyword>
<evidence type="ECO:0000256" key="2">
    <source>
        <dbReference type="ARBA" id="ARBA00004613"/>
    </source>
</evidence>
<dbReference type="AlphaFoldDB" id="A0A6A4VAK0"/>
<dbReference type="SUPFAM" id="SSF48619">
    <property type="entry name" value="Phospholipase A2, PLA2"/>
    <property type="match status" value="1"/>
</dbReference>
<name>A0A6A4VAK0_AMPAM</name>
<evidence type="ECO:0000313" key="9">
    <source>
        <dbReference type="Proteomes" id="UP000440578"/>
    </source>
</evidence>
<feature type="signal peptide" evidence="6">
    <location>
        <begin position="1"/>
        <end position="25"/>
    </location>
</feature>
<dbReference type="GO" id="GO:0050482">
    <property type="term" value="P:arachidonate secretion"/>
    <property type="evidence" value="ECO:0007669"/>
    <property type="project" value="InterPro"/>
</dbReference>
<comment type="caution">
    <text evidence="8">The sequence shown here is derived from an EMBL/GenBank/DDBJ whole genome shotgun (WGS) entry which is preliminary data.</text>
</comment>
<keyword evidence="6" id="KW-0732">Signal</keyword>
<comment type="subcellular location">
    <subcellularLocation>
        <location evidence="2">Secreted</location>
    </subcellularLocation>
</comment>
<organism evidence="8 9">
    <name type="scientific">Amphibalanus amphitrite</name>
    <name type="common">Striped barnacle</name>
    <name type="synonym">Balanus amphitrite</name>
    <dbReference type="NCBI Taxonomy" id="1232801"/>
    <lineage>
        <taxon>Eukaryota</taxon>
        <taxon>Metazoa</taxon>
        <taxon>Ecdysozoa</taxon>
        <taxon>Arthropoda</taxon>
        <taxon>Crustacea</taxon>
        <taxon>Multicrustacea</taxon>
        <taxon>Cirripedia</taxon>
        <taxon>Thoracica</taxon>
        <taxon>Thoracicalcarea</taxon>
        <taxon>Balanomorpha</taxon>
        <taxon>Balanoidea</taxon>
        <taxon>Balanidae</taxon>
        <taxon>Amphibalaninae</taxon>
        <taxon>Amphibalanus</taxon>
    </lineage>
</organism>
<sequence>MLSMTGRRRLLGLLWLACLLAGALCLTLDQQHQSGSGQVVTLHHQQTILTLQMTDSGELTRCDTIEVNYADDERRRLAAIRRERPVTDVSLSHMLDTLRRCQQLDTVRRRRRPQGQAAELTKSGDHWDASMLLRGLVPGTKWCGLGDTAEGWNDLGTNAELDRCCRTHDLCPVKVKAYKRRYDLFNWGVYTKSHCACDQEFYRCLKASSAREADSVGRLFFDLLQPQCVQGRVCEPDEPADACLERQKAGEVAKTGLKFFDQPRRYETAPVTVSAGAGNYD</sequence>
<dbReference type="EMBL" id="VIIS01002196">
    <property type="protein sequence ID" value="KAF0287372.1"/>
    <property type="molecule type" value="Genomic_DNA"/>
</dbReference>
<dbReference type="PROSITE" id="PS00118">
    <property type="entry name" value="PA2_HIS"/>
    <property type="match status" value="1"/>
</dbReference>
<dbReference type="GO" id="GO:0016042">
    <property type="term" value="P:lipid catabolic process"/>
    <property type="evidence" value="ECO:0007669"/>
    <property type="project" value="UniProtKB-KW"/>
</dbReference>
<dbReference type="Gene3D" id="1.20.90.10">
    <property type="entry name" value="Phospholipase A2 domain"/>
    <property type="match status" value="1"/>
</dbReference>
<dbReference type="InterPro" id="IPR033113">
    <property type="entry name" value="PLA2_histidine"/>
</dbReference>
<dbReference type="GO" id="GO:0005576">
    <property type="term" value="C:extracellular region"/>
    <property type="evidence" value="ECO:0007669"/>
    <property type="project" value="UniProtKB-SubCell"/>
</dbReference>
<accession>A0A6A4VAK0</accession>
<dbReference type="InterPro" id="IPR036444">
    <property type="entry name" value="PLipase_A2_dom_sf"/>
</dbReference>
<dbReference type="OrthoDB" id="6075074at2759"/>
<evidence type="ECO:0000256" key="4">
    <source>
        <dbReference type="ARBA" id="ARBA00022963"/>
    </source>
</evidence>
<dbReference type="InterPro" id="IPR016090">
    <property type="entry name" value="PLA2-like_dom"/>
</dbReference>
<dbReference type="GO" id="GO:0004623">
    <property type="term" value="F:phospholipase A2 activity"/>
    <property type="evidence" value="ECO:0007669"/>
    <property type="project" value="InterPro"/>
</dbReference>
<dbReference type="Proteomes" id="UP000440578">
    <property type="component" value="Unassembled WGS sequence"/>
</dbReference>
<keyword evidence="5" id="KW-0443">Lipid metabolism</keyword>
<dbReference type="PANTHER" id="PTHR12253">
    <property type="entry name" value="RH14732P"/>
    <property type="match status" value="1"/>
</dbReference>
<dbReference type="GO" id="GO:0006644">
    <property type="term" value="P:phospholipid metabolic process"/>
    <property type="evidence" value="ECO:0007669"/>
    <property type="project" value="InterPro"/>
</dbReference>
<gene>
    <name evidence="8" type="primary">PLA2</name>
    <name evidence="8" type="ORF">FJT64_014217</name>
</gene>
<evidence type="ECO:0000256" key="6">
    <source>
        <dbReference type="SAM" id="SignalP"/>
    </source>
</evidence>
<dbReference type="Pfam" id="PF05826">
    <property type="entry name" value="Phospholip_A2_2"/>
    <property type="match status" value="1"/>
</dbReference>
<evidence type="ECO:0000256" key="1">
    <source>
        <dbReference type="ARBA" id="ARBA00001913"/>
    </source>
</evidence>
<dbReference type="CDD" id="cd04704">
    <property type="entry name" value="PLA2_bee_venom_like"/>
    <property type="match status" value="1"/>
</dbReference>